<sequence length="185" mass="20726">MQTRSLQEAFERLEGAERQVDDMGRRLDNLTRHLDGLMRILTIVDPRQGSPHHTRQVAPNSGLSMTYPEPASAPGTDGSTFHDVDQSEFLSDQPMTTSVPPILDAGSVEQLRLELPASGYDQVIAIEEMTELGTALSEDNIPFPDFDHVIFNQHQNHPSAKWILVPPKDCHRRASFTRRSTNGRN</sequence>
<protein>
    <submittedName>
        <fullName evidence="3">Uncharacterized protein</fullName>
    </submittedName>
</protein>
<accession>A0A5M9JDT9</accession>
<dbReference type="VEuPathDB" id="FungiDB:MFRU_066g00180"/>
<dbReference type="EMBL" id="VICG01000011">
    <property type="protein sequence ID" value="KAA8566820.1"/>
    <property type="molecule type" value="Genomic_DNA"/>
</dbReference>
<evidence type="ECO:0000256" key="1">
    <source>
        <dbReference type="SAM" id="Coils"/>
    </source>
</evidence>
<feature type="region of interest" description="Disordered" evidence="2">
    <location>
        <begin position="46"/>
        <end position="83"/>
    </location>
</feature>
<organism evidence="3 4">
    <name type="scientific">Monilinia fructicola</name>
    <name type="common">Brown rot fungus</name>
    <name type="synonym">Ciboria fructicola</name>
    <dbReference type="NCBI Taxonomy" id="38448"/>
    <lineage>
        <taxon>Eukaryota</taxon>
        <taxon>Fungi</taxon>
        <taxon>Dikarya</taxon>
        <taxon>Ascomycota</taxon>
        <taxon>Pezizomycotina</taxon>
        <taxon>Leotiomycetes</taxon>
        <taxon>Helotiales</taxon>
        <taxon>Sclerotiniaceae</taxon>
        <taxon>Monilinia</taxon>
    </lineage>
</organism>
<dbReference type="Proteomes" id="UP000322873">
    <property type="component" value="Unassembled WGS sequence"/>
</dbReference>
<keyword evidence="1" id="KW-0175">Coiled coil</keyword>
<reference evidence="3 4" key="1">
    <citation type="submission" date="2019-06" db="EMBL/GenBank/DDBJ databases">
        <title>Genome Sequence of the Brown Rot Fungal Pathogen Monilinia fructicola.</title>
        <authorList>
            <person name="De Miccolis Angelini R.M."/>
            <person name="Landi L."/>
            <person name="Abate D."/>
            <person name="Pollastro S."/>
            <person name="Romanazzi G."/>
            <person name="Faretra F."/>
        </authorList>
    </citation>
    <scope>NUCLEOTIDE SEQUENCE [LARGE SCALE GENOMIC DNA]</scope>
    <source>
        <strain evidence="3 4">Mfrc123</strain>
    </source>
</reference>
<evidence type="ECO:0000313" key="3">
    <source>
        <dbReference type="EMBL" id="KAA8566820.1"/>
    </source>
</evidence>
<evidence type="ECO:0000313" key="4">
    <source>
        <dbReference type="Proteomes" id="UP000322873"/>
    </source>
</evidence>
<evidence type="ECO:0000256" key="2">
    <source>
        <dbReference type="SAM" id="MobiDB-lite"/>
    </source>
</evidence>
<dbReference type="AlphaFoldDB" id="A0A5M9JDT9"/>
<proteinExistence type="predicted"/>
<gene>
    <name evidence="3" type="ORF">EYC84_009919</name>
</gene>
<keyword evidence="4" id="KW-1185">Reference proteome</keyword>
<feature type="coiled-coil region" evidence="1">
    <location>
        <begin position="6"/>
        <end position="33"/>
    </location>
</feature>
<name>A0A5M9JDT9_MONFR</name>
<comment type="caution">
    <text evidence="3">The sequence shown here is derived from an EMBL/GenBank/DDBJ whole genome shotgun (WGS) entry which is preliminary data.</text>
</comment>